<evidence type="ECO:0000313" key="4">
    <source>
        <dbReference type="Proteomes" id="UP000004980"/>
    </source>
</evidence>
<dbReference type="GeneID" id="55533505"/>
<dbReference type="Proteomes" id="UP000004980">
    <property type="component" value="Unassembled WGS sequence"/>
</dbReference>
<dbReference type="EMBL" id="CP026107">
    <property type="protein sequence ID" value="AUT73556.1"/>
    <property type="molecule type" value="Genomic_DNA"/>
</dbReference>
<keyword evidence="1" id="KW-0472">Membrane</keyword>
<keyword evidence="1" id="KW-0812">Transmembrane</keyword>
<feature type="transmembrane region" description="Helical" evidence="1">
    <location>
        <begin position="79"/>
        <end position="98"/>
    </location>
</feature>
<sequence length="149" mass="16402">MRAEQYALVAELERDEATQPSHATPGIACRASIAAMLLWSLVETYWDLLYPMGKIHIAIILFTKLIIAGIALAAMCGSFIALAACAFFCVVSIVVIGVTLPDLYTLSRTFFYLSLVEVVVKTTAAVSISFYCAEDHVTRDLDACNWQMR</sequence>
<evidence type="ECO:0000313" key="3">
    <source>
        <dbReference type="EMBL" id="EIM99055.1"/>
    </source>
</evidence>
<feature type="transmembrane region" description="Helical" evidence="1">
    <location>
        <begin position="55"/>
        <end position="74"/>
    </location>
</feature>
<feature type="transmembrane region" description="Helical" evidence="1">
    <location>
        <begin position="110"/>
        <end position="133"/>
    </location>
</feature>
<dbReference type="RefSeq" id="WP_007584648.1">
    <property type="nucleotide sequence ID" value="NZ_AKAU01000108.1"/>
</dbReference>
<evidence type="ECO:0000313" key="5">
    <source>
        <dbReference type="Proteomes" id="UP000236649"/>
    </source>
</evidence>
<name>A0AAN1MNL6_9BURK</name>
<dbReference type="KEGG" id="phs:C2L64_34955"/>
<dbReference type="EMBL" id="AKAU01000108">
    <property type="protein sequence ID" value="EIM99055.1"/>
    <property type="molecule type" value="Genomic_DNA"/>
</dbReference>
<gene>
    <name evidence="2" type="ORF">C2L64_34955</name>
    <name evidence="3" type="ORF">WQE_21806</name>
</gene>
<dbReference type="AlphaFoldDB" id="A0AAN1MNL6"/>
<keyword evidence="4" id="KW-1185">Reference proteome</keyword>
<evidence type="ECO:0000313" key="2">
    <source>
        <dbReference type="EMBL" id="AUT73556.1"/>
    </source>
</evidence>
<evidence type="ECO:0000256" key="1">
    <source>
        <dbReference type="SAM" id="Phobius"/>
    </source>
</evidence>
<reference evidence="2 5" key="2">
    <citation type="submission" date="2018-01" db="EMBL/GenBank/DDBJ databases">
        <title>Species boundaries and ecological features among Paraburkholderia terrae DSMZ17804T, P. hospita DSMZ17164T and P. caribensis DSMZ13236T.</title>
        <authorList>
            <person name="Pratama A.A."/>
        </authorList>
    </citation>
    <scope>NUCLEOTIDE SEQUENCE [LARGE SCALE GENOMIC DNA]</scope>
    <source>
        <strain evidence="2 5">DSM 17164</strain>
    </source>
</reference>
<protein>
    <submittedName>
        <fullName evidence="2">Uncharacterized protein</fullName>
    </submittedName>
</protein>
<organism evidence="2 5">
    <name type="scientific">Paraburkholderia hospita</name>
    <dbReference type="NCBI Taxonomy" id="169430"/>
    <lineage>
        <taxon>Bacteria</taxon>
        <taxon>Pseudomonadati</taxon>
        <taxon>Pseudomonadota</taxon>
        <taxon>Betaproteobacteria</taxon>
        <taxon>Burkholderiales</taxon>
        <taxon>Burkholderiaceae</taxon>
        <taxon>Paraburkholderia</taxon>
    </lineage>
</organism>
<dbReference type="Proteomes" id="UP000236649">
    <property type="component" value="Chromosome 3"/>
</dbReference>
<reference evidence="3 4" key="1">
    <citation type="journal article" date="2012" name="J. Bacteriol.">
        <title>Draft Genome Sequence of the Soil Bacterium Burkholderia terrae Strain BS001, Which Interacts with Fungal Surface Structures.</title>
        <authorList>
            <person name="Nazir R."/>
            <person name="Hansen M.A."/>
            <person name="Sorensen S."/>
            <person name="van Elsas J.D."/>
        </authorList>
    </citation>
    <scope>NUCLEOTIDE SEQUENCE [LARGE SCALE GENOMIC DNA]</scope>
    <source>
        <strain evidence="3 4">BS001</strain>
    </source>
</reference>
<proteinExistence type="predicted"/>
<keyword evidence="1" id="KW-1133">Transmembrane helix</keyword>
<accession>A0AAN1MNL6</accession>